<dbReference type="PROSITE" id="PS50827">
    <property type="entry name" value="DDT"/>
    <property type="match status" value="1"/>
</dbReference>
<reference evidence="10" key="1">
    <citation type="submission" date="2019-11" db="EMBL/GenBank/DDBJ databases">
        <authorList>
            <person name="Liu Y."/>
            <person name="Hou J."/>
            <person name="Li T.-Q."/>
            <person name="Guan C.-H."/>
            <person name="Wu X."/>
            <person name="Wu H.-Z."/>
            <person name="Ling F."/>
            <person name="Zhang R."/>
            <person name="Shi X.-G."/>
            <person name="Ren J.-P."/>
            <person name="Chen E.-F."/>
            <person name="Sun J.-M."/>
        </authorList>
    </citation>
    <scope>NUCLEOTIDE SEQUENCE</scope>
    <source>
        <strain evidence="10">Adult_tree_wgs_1</strain>
        <tissue evidence="10">Leaves</tissue>
    </source>
</reference>
<feature type="region of interest" description="Disordered" evidence="6">
    <location>
        <begin position="302"/>
        <end position="324"/>
    </location>
</feature>
<dbReference type="SMART" id="SM00571">
    <property type="entry name" value="DDT"/>
    <property type="match status" value="1"/>
</dbReference>
<feature type="region of interest" description="Disordered" evidence="6">
    <location>
        <begin position="895"/>
        <end position="945"/>
    </location>
</feature>
<feature type="compositionally biased region" description="Basic and acidic residues" evidence="6">
    <location>
        <begin position="360"/>
        <end position="474"/>
    </location>
</feature>
<evidence type="ECO:0000256" key="4">
    <source>
        <dbReference type="PROSITE-ProRule" id="PRU00108"/>
    </source>
</evidence>
<feature type="compositionally biased region" description="Basic residues" evidence="6">
    <location>
        <begin position="1638"/>
        <end position="1650"/>
    </location>
</feature>
<sequence>MLTDGGCCNGLKRKKKLRFLIFNGGCFRGREEAQAPDEDPLSAGNPRENLRLRVLICMYGEFSDDVSDLFVLFLVHFAVETYPSEEIRVDLSEKLGLTDRQLQMWFCHRRLKDKKDMEKAKTDNFDSTRDEFIASEGGGNHGSRFGSGSGSASGSGSGSSHFEYGDGVPMEGRYYGSPRSVMESRVIACVEAQLGEPLREDGPILGMEFDELPPGAFGAPIVMAKQLEQSFGECDLKPIKAGKMGHREYLLDSIKSDAYEGLMPYNLYDSPVGCPGANASLPLLGNGQPSCGFGVQGRVPSQSLSSQLDRKGHFASPSGDNNCTQHMEVSINMQMDAPDYMDPEVREASDRNTSKSKHGLSVEKKRKSNEGRFGRQGEPPDKRIQKDLDKQDTLRHKRDEQIRREMEKQEREKRKEEERMMREKQRQQERFQREERRENERREKFLQKESLKAERRQQKEELRREKEEARLKAASERATTRRLARESMELIEDDRLELMELAASSKGLPSIVSLDHDTMQNLESFRDSMASFPPESVLLKRPFSVPPWTDSEENIGDLLMVHSGERFVEAVNLGLEFLSLWLAFQVWSFCMTFADVLELWPFTLDELVQGFHDYDSRLLGEIHIALLKSIIKDIEDVARTPSTVVGTNQYSSANPEGGHPRIVEGAYLWGFDICHWKNRLNPLTWPEILRQFALSAGFGPRLKKKRIEKPGLPDHVERYTWSDVNVRSNLPLLAGFHLDHPTSPSLEMAVRIIDILSLCAKGCEDIVSILRNGSAAENAVAIMQEKGFPLQRRSRHRLTPGTVKFAAYHVLSLEGSKGMNVLDLAKKIQKSGLRDLTSSKTPEASISVALSRDPVLFERIAPSTYCVRLPFRKDPDDSEAILAAAREKIKRYENGFLAGENKDPEDVEREDDSEGEGADEGPEVHDLGTPNANQNSSNSFEFSTCSGNGKESLVDDITLNLQNEPYTAGTLVNQFVDVSGKENGASVPGQGDTEIDESKSGQPWVLGLTEGEYSDLSVEERLRALVALVGIANEGNSIRSVLEDRLDAANALKKQMLAEAHLDKKRIKDESIPKFHSSSLAGNDPEIKQNCAAAESSQSPLTGVDNSIYDPAITTAAKEEPFIGADRILVEPEASMGQIGSSNQQNGYAAERTRLQLKSYIGHRAEEMYVYRSLPLGLDRRRNRYWQFVASASRHDPGSGRIFFESPDGSWRLFDSEEAFDALLASLDTRGIRESHLHTMLEYIEKSFKESLGRHSQSASIVDRKGSIVNEDAEMDCSPAQDSPSSTVSVSNSNTCEPSFSFKIELGKNETEKKAVMERYQEFQRWMWKECFDSSSLCAMRYGEKRCRPLMGICDFCLDSFMVENELCPSCYRPFGTSDNKTTISEQFEDKGKISPRNYNLSKASHPLRIRLLRALLTFVEVSVPSEGLKSSWMEQCRKAWGIKLHASLSAEDLLQILTEFEVVIKRSFLSTNFETTDELLASSAVSGRGANPGPVPQLPWIPQTTAAVALRLLELDGSISYNLDQKVEILENKEGESFTVESFFFLFSCSFSIVGGDWSKKQPVNLQTSGYSVMKNIEDFEQPEADLTTVYGSNKYGQGIRGRFRGRSQKRVTGSGRRNLSIPLTHVLRQHGERAHGQRLGRGRRTVRRRREEKMVIDEMLPSRLGNEAGFQNSGWESPRNSGGEEEEVGEDIQPMQNEGAEKSNSLEPVESSDDDDNNRVVEYEYAKWGTGNLMVMSDEDLDGSEEDNDLEEMGGGNFERVVDMNEDSDGNANEEGSTESADSEEYSD</sequence>
<keyword evidence="4 5" id="KW-0371">Homeobox</keyword>
<feature type="region of interest" description="Disordered" evidence="6">
    <location>
        <begin position="344"/>
        <end position="474"/>
    </location>
</feature>
<protein>
    <recommendedName>
        <fullName evidence="12">Homeobox-DDT domain protein RLT2</fullName>
    </recommendedName>
</protein>
<feature type="domain" description="DDT" evidence="8">
    <location>
        <begin position="577"/>
        <end position="636"/>
    </location>
</feature>
<feature type="compositionally biased region" description="Basic and acidic residues" evidence="6">
    <location>
        <begin position="344"/>
        <end position="353"/>
    </location>
</feature>
<dbReference type="CDD" id="cd00086">
    <property type="entry name" value="homeodomain"/>
    <property type="match status" value="1"/>
</dbReference>
<dbReference type="Pfam" id="PF02791">
    <property type="entry name" value="DDT"/>
    <property type="match status" value="1"/>
</dbReference>
<dbReference type="InterPro" id="IPR009057">
    <property type="entry name" value="Homeodomain-like_sf"/>
</dbReference>
<feature type="region of interest" description="Disordered" evidence="6">
    <location>
        <begin position="1633"/>
        <end position="1790"/>
    </location>
</feature>
<evidence type="ECO:0000256" key="6">
    <source>
        <dbReference type="SAM" id="MobiDB-lite"/>
    </source>
</evidence>
<dbReference type="InterPro" id="IPR028942">
    <property type="entry name" value="WHIM1_dom"/>
</dbReference>
<dbReference type="EMBL" id="WJXA01000002">
    <property type="protein sequence ID" value="KAF7150032.1"/>
    <property type="molecule type" value="Genomic_DNA"/>
</dbReference>
<dbReference type="GO" id="GO:0006357">
    <property type="term" value="P:regulation of transcription by RNA polymerase II"/>
    <property type="evidence" value="ECO:0007669"/>
    <property type="project" value="InterPro"/>
</dbReference>
<dbReference type="InterPro" id="IPR028941">
    <property type="entry name" value="WHIM2_dom"/>
</dbReference>
<proteinExistence type="predicted"/>
<keyword evidence="11" id="KW-1185">Reference proteome</keyword>
<evidence type="ECO:0000259" key="8">
    <source>
        <dbReference type="PROSITE" id="PS50827"/>
    </source>
</evidence>
<evidence type="ECO:0000256" key="3">
    <source>
        <dbReference type="ARBA" id="ARBA00023242"/>
    </source>
</evidence>
<dbReference type="OrthoDB" id="6159439at2759"/>
<dbReference type="Proteomes" id="UP000626092">
    <property type="component" value="Unassembled WGS sequence"/>
</dbReference>
<evidence type="ECO:0000256" key="1">
    <source>
        <dbReference type="ARBA" id="ARBA00004123"/>
    </source>
</evidence>
<gene>
    <name evidence="10" type="ORF">RHSIM_Rhsim02G0134900</name>
</gene>
<evidence type="ECO:0000313" key="11">
    <source>
        <dbReference type="Proteomes" id="UP000626092"/>
    </source>
</evidence>
<dbReference type="Pfam" id="PF05066">
    <property type="entry name" value="HARE-HTH"/>
    <property type="match status" value="1"/>
</dbReference>
<dbReference type="Pfam" id="PF15613">
    <property type="entry name" value="WSD"/>
    <property type="match status" value="1"/>
</dbReference>
<name>A0A834HB96_RHOSS</name>
<feature type="DNA-binding region" description="Homeobox" evidence="4">
    <location>
        <begin position="79"/>
        <end position="117"/>
    </location>
</feature>
<dbReference type="PROSITE" id="PS51913">
    <property type="entry name" value="HTH_HARE"/>
    <property type="match status" value="1"/>
</dbReference>
<dbReference type="InterPro" id="IPR007759">
    <property type="entry name" value="Asxl_HARE-HTH"/>
</dbReference>
<evidence type="ECO:0000256" key="2">
    <source>
        <dbReference type="ARBA" id="ARBA00023163"/>
    </source>
</evidence>
<dbReference type="InterPro" id="IPR044977">
    <property type="entry name" value="RLT1-3"/>
</dbReference>
<feature type="region of interest" description="Disordered" evidence="6">
    <location>
        <begin position="127"/>
        <end position="162"/>
    </location>
</feature>
<dbReference type="GO" id="GO:0003677">
    <property type="term" value="F:DNA binding"/>
    <property type="evidence" value="ECO:0007669"/>
    <property type="project" value="UniProtKB-UniRule"/>
</dbReference>
<organism evidence="10 11">
    <name type="scientific">Rhododendron simsii</name>
    <name type="common">Sims's rhododendron</name>
    <dbReference type="NCBI Taxonomy" id="118357"/>
    <lineage>
        <taxon>Eukaryota</taxon>
        <taxon>Viridiplantae</taxon>
        <taxon>Streptophyta</taxon>
        <taxon>Embryophyta</taxon>
        <taxon>Tracheophyta</taxon>
        <taxon>Spermatophyta</taxon>
        <taxon>Magnoliopsida</taxon>
        <taxon>eudicotyledons</taxon>
        <taxon>Gunneridae</taxon>
        <taxon>Pentapetalae</taxon>
        <taxon>asterids</taxon>
        <taxon>Ericales</taxon>
        <taxon>Ericaceae</taxon>
        <taxon>Ericoideae</taxon>
        <taxon>Rhodoreae</taxon>
        <taxon>Rhododendron</taxon>
    </lineage>
</organism>
<dbReference type="Pfam" id="PF15612">
    <property type="entry name" value="WHIM1"/>
    <property type="match status" value="1"/>
</dbReference>
<comment type="caution">
    <text evidence="10">The sequence shown here is derived from an EMBL/GenBank/DDBJ whole genome shotgun (WGS) entry which is preliminary data.</text>
</comment>
<dbReference type="GO" id="GO:0005634">
    <property type="term" value="C:nucleus"/>
    <property type="evidence" value="ECO:0007669"/>
    <property type="project" value="UniProtKB-SubCell"/>
</dbReference>
<feature type="compositionally biased region" description="Acidic residues" evidence="6">
    <location>
        <begin position="903"/>
        <end position="921"/>
    </location>
</feature>
<feature type="compositionally biased region" description="Gly residues" evidence="6">
    <location>
        <begin position="136"/>
        <end position="157"/>
    </location>
</feature>
<evidence type="ECO:0000259" key="9">
    <source>
        <dbReference type="PROSITE" id="PS51913"/>
    </source>
</evidence>
<evidence type="ECO:0008006" key="12">
    <source>
        <dbReference type="Google" id="ProtNLM"/>
    </source>
</evidence>
<dbReference type="SUPFAM" id="SSF46689">
    <property type="entry name" value="Homeodomain-like"/>
    <property type="match status" value="1"/>
</dbReference>
<keyword evidence="3 4" id="KW-0539">Nucleus</keyword>
<keyword evidence="2" id="KW-0804">Transcription</keyword>
<dbReference type="PANTHER" id="PTHR36968">
    <property type="entry name" value="HOMEOBOX-DDT DOMAIN PROTEIN RLT2"/>
    <property type="match status" value="1"/>
</dbReference>
<dbReference type="PANTHER" id="PTHR36968:SF13">
    <property type="entry name" value="HOMEOBOX-DDT DOMAIN PROTEIN RLT1"/>
    <property type="match status" value="1"/>
</dbReference>
<feature type="compositionally biased region" description="Polar residues" evidence="6">
    <location>
        <begin position="1772"/>
        <end position="1782"/>
    </location>
</feature>
<evidence type="ECO:0000313" key="10">
    <source>
        <dbReference type="EMBL" id="KAF7150032.1"/>
    </source>
</evidence>
<feature type="domain" description="Homeobox" evidence="7">
    <location>
        <begin position="77"/>
        <end position="116"/>
    </location>
</feature>
<dbReference type="InterPro" id="IPR018501">
    <property type="entry name" value="DDT_dom"/>
</dbReference>
<feature type="compositionally biased region" description="Acidic residues" evidence="6">
    <location>
        <begin position="1739"/>
        <end position="1754"/>
    </location>
</feature>
<feature type="compositionally biased region" description="Polar residues" evidence="6">
    <location>
        <begin position="1671"/>
        <end position="1682"/>
    </location>
</feature>
<evidence type="ECO:0000259" key="7">
    <source>
        <dbReference type="PROSITE" id="PS50071"/>
    </source>
</evidence>
<comment type="subcellular location">
    <subcellularLocation>
        <location evidence="1 4 5">Nucleus</location>
    </subcellularLocation>
</comment>
<dbReference type="Pfam" id="PF00046">
    <property type="entry name" value="Homeodomain"/>
    <property type="match status" value="1"/>
</dbReference>
<dbReference type="InterPro" id="IPR001356">
    <property type="entry name" value="HD"/>
</dbReference>
<dbReference type="SMART" id="SM00389">
    <property type="entry name" value="HOX"/>
    <property type="match status" value="1"/>
</dbReference>
<accession>A0A834HB96</accession>
<feature type="domain" description="HTH HARE-type" evidence="9">
    <location>
        <begin position="801"/>
        <end position="870"/>
    </location>
</feature>
<dbReference type="Gene3D" id="1.10.10.60">
    <property type="entry name" value="Homeodomain-like"/>
    <property type="match status" value="1"/>
</dbReference>
<keyword evidence="4 5" id="KW-0238">DNA-binding</keyword>
<feature type="compositionally biased region" description="Polar residues" evidence="6">
    <location>
        <begin position="930"/>
        <end position="945"/>
    </location>
</feature>
<evidence type="ECO:0000256" key="5">
    <source>
        <dbReference type="RuleBase" id="RU000682"/>
    </source>
</evidence>
<dbReference type="PROSITE" id="PS50071">
    <property type="entry name" value="HOMEOBOX_2"/>
    <property type="match status" value="1"/>
</dbReference>